<dbReference type="GO" id="GO:0140673">
    <property type="term" value="P:transcription elongation-coupled chromatin remodeling"/>
    <property type="evidence" value="ECO:0007669"/>
    <property type="project" value="InterPro"/>
</dbReference>
<evidence type="ECO:0000256" key="5">
    <source>
        <dbReference type="PROSITE-ProRule" id="PRU00191"/>
    </source>
</evidence>
<dbReference type="Gene3D" id="1.10.10.650">
    <property type="entry name" value="RuvA domain 2-like"/>
    <property type="match status" value="1"/>
</dbReference>
<keyword evidence="5" id="KW-0727">SH2 domain</keyword>
<evidence type="ECO:0000256" key="1">
    <source>
        <dbReference type="ARBA" id="ARBA00004123"/>
    </source>
</evidence>
<evidence type="ECO:0000259" key="7">
    <source>
        <dbReference type="PROSITE" id="PS50001"/>
    </source>
</evidence>
<dbReference type="InterPro" id="IPR017072">
    <property type="entry name" value="TF_Spt6"/>
</dbReference>
<dbReference type="InterPro" id="IPR000980">
    <property type="entry name" value="SH2"/>
</dbReference>
<dbReference type="Gene3D" id="1.10.150.850">
    <property type="entry name" value="Spt6, helix-hairpin-helix domain"/>
    <property type="match status" value="1"/>
</dbReference>
<dbReference type="GO" id="GO:0042393">
    <property type="term" value="F:histone binding"/>
    <property type="evidence" value="ECO:0007669"/>
    <property type="project" value="TreeGrafter"/>
</dbReference>
<dbReference type="GO" id="GO:0031491">
    <property type="term" value="F:nucleosome binding"/>
    <property type="evidence" value="ECO:0007669"/>
    <property type="project" value="TreeGrafter"/>
</dbReference>
<evidence type="ECO:0000313" key="9">
    <source>
        <dbReference type="Proteomes" id="UP000242913"/>
    </source>
</evidence>
<feature type="domain" description="SH2" evidence="7">
    <location>
        <begin position="878"/>
        <end position="985"/>
    </location>
</feature>
<dbReference type="InterPro" id="IPR023323">
    <property type="entry name" value="Tex-like_dom_sf"/>
</dbReference>
<dbReference type="InterPro" id="IPR028231">
    <property type="entry name" value="Spt6_YqgF"/>
</dbReference>
<feature type="region of interest" description="Disordered" evidence="6">
    <location>
        <begin position="146"/>
        <end position="182"/>
    </location>
</feature>
<organism evidence="8 9">
    <name type="scientific">Onchocerca flexuosa</name>
    <dbReference type="NCBI Taxonomy" id="387005"/>
    <lineage>
        <taxon>Eukaryota</taxon>
        <taxon>Metazoa</taxon>
        <taxon>Ecdysozoa</taxon>
        <taxon>Nematoda</taxon>
        <taxon>Chromadorea</taxon>
        <taxon>Rhabditida</taxon>
        <taxon>Spirurina</taxon>
        <taxon>Spiruromorpha</taxon>
        <taxon>Filarioidea</taxon>
        <taxon>Onchocercidae</taxon>
        <taxon>Onchocerca</taxon>
    </lineage>
</organism>
<dbReference type="PANTHER" id="PTHR10145:SF6">
    <property type="entry name" value="TRANSCRIPTION ELONGATION FACTOR SPT6"/>
    <property type="match status" value="1"/>
</dbReference>
<dbReference type="Gene3D" id="1.10.3500.10">
    <property type="entry name" value="Tex N-terminal region-like"/>
    <property type="match status" value="1"/>
</dbReference>
<dbReference type="SMART" id="SM00252">
    <property type="entry name" value="SH2"/>
    <property type="match status" value="1"/>
</dbReference>
<dbReference type="Proteomes" id="UP000242913">
    <property type="component" value="Unassembled WGS sequence"/>
</dbReference>
<dbReference type="Gene3D" id="3.30.420.140">
    <property type="entry name" value="YqgF/RNase H-like domain"/>
    <property type="match status" value="1"/>
</dbReference>
<evidence type="ECO:0000256" key="4">
    <source>
        <dbReference type="ARBA" id="ARBA00023242"/>
    </source>
</evidence>
<proteinExistence type="inferred from homology"/>
<dbReference type="InterPro" id="IPR032706">
    <property type="entry name" value="Spt6_HHH"/>
</dbReference>
<dbReference type="AlphaFoldDB" id="A0A238BKY9"/>
<dbReference type="InterPro" id="IPR037027">
    <property type="entry name" value="YqgF/RNaseH-like_dom_sf"/>
</dbReference>
<protein>
    <submittedName>
        <fullName evidence="8">SH2 domain protein</fullName>
    </submittedName>
</protein>
<feature type="region of interest" description="Disordered" evidence="6">
    <location>
        <begin position="29"/>
        <end position="119"/>
    </location>
</feature>
<dbReference type="InterPro" id="IPR010994">
    <property type="entry name" value="RuvA_2-like"/>
</dbReference>
<dbReference type="InterPro" id="IPR035019">
    <property type="entry name" value="Spt6_SH2_N"/>
</dbReference>
<dbReference type="FunFam" id="3.30.505.10:FF:000030">
    <property type="entry name" value="Transcription elongation factor spt6"/>
    <property type="match status" value="1"/>
</dbReference>
<dbReference type="CDD" id="cd09928">
    <property type="entry name" value="SH2_Cterm_SPT6_like"/>
    <property type="match status" value="1"/>
</dbReference>
<dbReference type="InterPro" id="IPR035018">
    <property type="entry name" value="Spt6_SH2_C"/>
</dbReference>
<keyword evidence="9" id="KW-1185">Reference proteome</keyword>
<dbReference type="Pfam" id="PF14635">
    <property type="entry name" value="HHH_7"/>
    <property type="match status" value="1"/>
</dbReference>
<comment type="subcellular location">
    <subcellularLocation>
        <location evidence="1">Nucleus</location>
    </subcellularLocation>
</comment>
<dbReference type="EMBL" id="KZ270239">
    <property type="protein sequence ID" value="OZC06061.1"/>
    <property type="molecule type" value="Genomic_DNA"/>
</dbReference>
<name>A0A238BKY9_9BILA</name>
<dbReference type="SUPFAM" id="SSF158832">
    <property type="entry name" value="Tex N-terminal region-like"/>
    <property type="match status" value="1"/>
</dbReference>
<dbReference type="InterPro" id="IPR023319">
    <property type="entry name" value="Tex-like_HTH_dom_sf"/>
</dbReference>
<dbReference type="SUPFAM" id="SSF55550">
    <property type="entry name" value="SH2 domain"/>
    <property type="match status" value="1"/>
</dbReference>
<gene>
    <name evidence="8" type="ORF">X798_06955</name>
</gene>
<evidence type="ECO:0000313" key="8">
    <source>
        <dbReference type="EMBL" id="OZC06061.1"/>
    </source>
</evidence>
<evidence type="ECO:0000256" key="2">
    <source>
        <dbReference type="ARBA" id="ARBA00009253"/>
    </source>
</evidence>
<sequence length="1086" mass="127484">VSYYIFQDDDRSEKDDDLELDDEDLDLLNDNLDIQQRPAGGRVVIESDEEEDDRNKNNLYDKDDLADDDDRRSDYKESDRRIYDGEEGSGTESEHSDDFIVTDDGQQPQHRHRRHRYADVPEQAIDDAREIFGVDDFNFAEFYDEDAEPGEDEDEYPEDEEQEELEGGDISRSRKMKPKEKRATLMDTIEPAELEEKLLAPMDKRIQLDDRPERFQLRRVPVSEADEHELEFEAKWIYQYAFDNATLSEQLLLRLHFFMMFAVFGFASDHILQVPFIAFYRKEYVESCLVINDLWKVYQWDEKWCHLQQRKKRLLELMKRMLNYQMENDNAAGMRIVTEQDMNEVHGVQTVEGLMDVSTKFQLYYGPEVPKMIDWEKIQNLSEDDPEREAAEMRFRAATRTDKYMACFSIFFCILEEKVDLCIQNGLSGMASRFGLTPLQFAENLDWKRHDIVQEDEEPLKAAEQYVCQSFPTSEAVLAGAIHVVAKQLSREPKVRELLRLRYRLRLKISQSTQNLYDRIKTAAYRNMDDDDDDDFENRFGNGTRVLSIVYPEESVFRDQASFCALIDQDGQVLDHLRLVHITKSMNSKKPGEADLKREDMIHLRKFIEKRRPHVIAICGENMDAYYLRRDIESLLHEISGIAKEIAVEIVDNEAAKVYMHSKQAVTEFPNYPPILRQAVSLGRLLLDPLIEYAHLCNTDDDILCVSYHPLQNEVNKEELLFALSLEFINRVNEVGVDVNRCLEYSHTSYLLQFVCGLGPRKAVHLLKILKQNDNLLESRTKLVTLCRMGPKIDRIRLWILVRELEEIWNFQRNQPIYCRILELDPDKFSATCSCRSSDLRGLQPQNSEFDRYFDKLKCQDEDEKDKKLREQRKIVTYFVKRVISHPSFHNVTFKDAERMLQKFEQGEAIIRPSSKSVSHLTVTWKVADGIYQHIDIKEEGKQHQFSLGKTLLIGTEEFEDLDEILARHIQPMAALARDVLSHKYFLDGKLAEDRDAIESYLFDEKKRNPQRIPYTLTPSQDYPGKFVISYLPRNKAKHEYMTVTSEGFRFRQQLFQSLEAVLAWFKVHYREPPPGSKSYSFIEYL</sequence>
<dbReference type="Pfam" id="PF14641">
    <property type="entry name" value="HTH_44"/>
    <property type="match status" value="1"/>
</dbReference>
<dbReference type="InterPro" id="IPR012337">
    <property type="entry name" value="RNaseH-like_sf"/>
</dbReference>
<dbReference type="InterPro" id="IPR035420">
    <property type="entry name" value="Spt6_SH2"/>
</dbReference>
<dbReference type="PROSITE" id="PS50001">
    <property type="entry name" value="SH2"/>
    <property type="match status" value="1"/>
</dbReference>
<dbReference type="CDD" id="cd09918">
    <property type="entry name" value="SH2_Nterm_SPT6_like"/>
    <property type="match status" value="1"/>
</dbReference>
<dbReference type="SUPFAM" id="SSF47781">
    <property type="entry name" value="RuvA domain 2-like"/>
    <property type="match status" value="1"/>
</dbReference>
<feature type="non-terminal residue" evidence="8">
    <location>
        <position position="1"/>
    </location>
</feature>
<feature type="compositionally biased region" description="Acidic residues" evidence="6">
    <location>
        <begin position="146"/>
        <end position="167"/>
    </location>
</feature>
<keyword evidence="4" id="KW-0539">Nucleus</keyword>
<evidence type="ECO:0000256" key="6">
    <source>
        <dbReference type="SAM" id="MobiDB-lite"/>
    </source>
</evidence>
<accession>A0A238BKY9</accession>
<dbReference type="Gene3D" id="3.30.505.10">
    <property type="entry name" value="SH2 domain"/>
    <property type="match status" value="2"/>
</dbReference>
<evidence type="ECO:0000256" key="3">
    <source>
        <dbReference type="ARBA" id="ARBA00023163"/>
    </source>
</evidence>
<dbReference type="SUPFAM" id="SSF53098">
    <property type="entry name" value="Ribonuclease H-like"/>
    <property type="match status" value="1"/>
</dbReference>
<dbReference type="PANTHER" id="PTHR10145">
    <property type="entry name" value="TRANSCRIPTION ELONGATION FACTOR SPT6"/>
    <property type="match status" value="1"/>
</dbReference>
<keyword evidence="3" id="KW-0804">Transcription</keyword>
<dbReference type="GO" id="GO:0003677">
    <property type="term" value="F:DNA binding"/>
    <property type="evidence" value="ECO:0007669"/>
    <property type="project" value="InterPro"/>
</dbReference>
<dbReference type="Pfam" id="PF14639">
    <property type="entry name" value="YqgF"/>
    <property type="match status" value="1"/>
</dbReference>
<dbReference type="Pfam" id="PF14633">
    <property type="entry name" value="SH2_2"/>
    <property type="match status" value="1"/>
</dbReference>
<dbReference type="GO" id="GO:0034728">
    <property type="term" value="P:nucleosome organization"/>
    <property type="evidence" value="ECO:0007669"/>
    <property type="project" value="TreeGrafter"/>
</dbReference>
<dbReference type="GO" id="GO:0008023">
    <property type="term" value="C:transcription elongation factor complex"/>
    <property type="evidence" value="ECO:0007669"/>
    <property type="project" value="TreeGrafter"/>
</dbReference>
<comment type="similarity">
    <text evidence="2">Belongs to the SPT6 family.</text>
</comment>
<dbReference type="InterPro" id="IPR036860">
    <property type="entry name" value="SH2_dom_sf"/>
</dbReference>
<reference evidence="8 9" key="1">
    <citation type="submission" date="2015-12" db="EMBL/GenBank/DDBJ databases">
        <title>Draft genome of the nematode, Onchocerca flexuosa.</title>
        <authorList>
            <person name="Mitreva M."/>
        </authorList>
    </citation>
    <scope>NUCLEOTIDE SEQUENCE [LARGE SCALE GENOMIC DNA]</scope>
    <source>
        <strain evidence="8">Red Deer</strain>
    </source>
</reference>
<dbReference type="InterPro" id="IPR028088">
    <property type="entry name" value="Spt6_HTH_DNA-bd_dom"/>
</dbReference>
<dbReference type="OrthoDB" id="343921at2759"/>
<feature type="compositionally biased region" description="Basic and acidic residues" evidence="6">
    <location>
        <begin position="53"/>
        <end position="84"/>
    </location>
</feature>